<reference evidence="1" key="1">
    <citation type="submission" date="2014-11" db="EMBL/GenBank/DDBJ databases">
        <authorList>
            <person name="Amaro Gonzalez C."/>
        </authorList>
    </citation>
    <scope>NUCLEOTIDE SEQUENCE</scope>
</reference>
<dbReference type="EMBL" id="GBXM01051212">
    <property type="protein sequence ID" value="JAH57365.1"/>
    <property type="molecule type" value="Transcribed_RNA"/>
</dbReference>
<dbReference type="AlphaFoldDB" id="A0A0E9TWT5"/>
<name>A0A0E9TWT5_ANGAN</name>
<proteinExistence type="predicted"/>
<accession>A0A0E9TWT5</accession>
<organism evidence="1">
    <name type="scientific">Anguilla anguilla</name>
    <name type="common">European freshwater eel</name>
    <name type="synonym">Muraena anguilla</name>
    <dbReference type="NCBI Taxonomy" id="7936"/>
    <lineage>
        <taxon>Eukaryota</taxon>
        <taxon>Metazoa</taxon>
        <taxon>Chordata</taxon>
        <taxon>Craniata</taxon>
        <taxon>Vertebrata</taxon>
        <taxon>Euteleostomi</taxon>
        <taxon>Actinopterygii</taxon>
        <taxon>Neopterygii</taxon>
        <taxon>Teleostei</taxon>
        <taxon>Anguilliformes</taxon>
        <taxon>Anguillidae</taxon>
        <taxon>Anguilla</taxon>
    </lineage>
</organism>
<sequence length="62" mass="6698">MLRSTPTVQLNHSTQISIQLHLHRAPVHIPDHQSLLSLRLIGGKRPTATRTAAKSPTSSAPA</sequence>
<reference evidence="1" key="2">
    <citation type="journal article" date="2015" name="Fish Shellfish Immunol.">
        <title>Early steps in the European eel (Anguilla anguilla)-Vibrio vulnificus interaction in the gills: Role of the RtxA13 toxin.</title>
        <authorList>
            <person name="Callol A."/>
            <person name="Pajuelo D."/>
            <person name="Ebbesson L."/>
            <person name="Teles M."/>
            <person name="MacKenzie S."/>
            <person name="Amaro C."/>
        </authorList>
    </citation>
    <scope>NUCLEOTIDE SEQUENCE</scope>
</reference>
<evidence type="ECO:0000313" key="1">
    <source>
        <dbReference type="EMBL" id="JAH57365.1"/>
    </source>
</evidence>
<protein>
    <submittedName>
        <fullName evidence="1">Uncharacterized protein</fullName>
    </submittedName>
</protein>